<comment type="function">
    <text evidence="10">Ubiquitin-protein ligase that probably functions as an E3 ligase in conjunction with specific E1 and E2 ligases. May also function as an E4 ligase mediating the assembly of polyubiquitin chains on substrates ubiquitinated by another E3 ubiquitin ligase. Mediates 'Lys-48'-linked polyubiquitination of substrates.</text>
</comment>
<dbReference type="GO" id="GO:0006511">
    <property type="term" value="P:ubiquitin-dependent protein catabolic process"/>
    <property type="evidence" value="ECO:0007669"/>
    <property type="project" value="InterPro"/>
</dbReference>
<evidence type="ECO:0000256" key="3">
    <source>
        <dbReference type="ARBA" id="ARBA00004906"/>
    </source>
</evidence>
<dbReference type="PANTHER" id="PTHR13931">
    <property type="entry name" value="UBIQUITINATION FACTOR E4"/>
    <property type="match status" value="1"/>
</dbReference>
<dbReference type="Pfam" id="PF10408">
    <property type="entry name" value="Ufd2P_core"/>
    <property type="match status" value="1"/>
</dbReference>
<evidence type="ECO:0000256" key="10">
    <source>
        <dbReference type="ARBA" id="ARBA00037624"/>
    </source>
</evidence>
<evidence type="ECO:0000313" key="14">
    <source>
        <dbReference type="EMBL" id="KAK2181127.1"/>
    </source>
</evidence>
<dbReference type="Gene3D" id="3.30.40.10">
    <property type="entry name" value="Zinc/RING finger domain, C3HC4 (zinc finger)"/>
    <property type="match status" value="1"/>
</dbReference>
<evidence type="ECO:0000256" key="7">
    <source>
        <dbReference type="ARBA" id="ARBA00022679"/>
    </source>
</evidence>
<protein>
    <recommendedName>
        <fullName evidence="11">Ubiquitin conjugation factor E4 A</fullName>
        <ecNumber evidence="5">2.3.2.27</ecNumber>
    </recommendedName>
</protein>
<dbReference type="PANTHER" id="PTHR13931:SF16">
    <property type="entry name" value="UBIQUITIN CONJUGATION FACTOR E4 A"/>
    <property type="match status" value="1"/>
</dbReference>
<comment type="catalytic activity">
    <reaction evidence="1">
        <text>S-ubiquitinyl-[E2 ubiquitin-conjugating enzyme]-L-cysteine + [acceptor protein]-L-lysine = [E2 ubiquitin-conjugating enzyme]-L-cysteine + N(6)-ubiquitinyl-[acceptor protein]-L-lysine.</text>
        <dbReference type="EC" id="2.3.2.27"/>
    </reaction>
</comment>
<evidence type="ECO:0000256" key="12">
    <source>
        <dbReference type="SAM" id="MobiDB-lite"/>
    </source>
</evidence>
<sequence>MDNHGLNNNPFATLTRNSEQPLKKPIPETCSPGSSDKVAQEAKRVTEVDSLLERVFLLTLDKEPFHERVPKCVYLKELHEGLDQQTWIGTSTLDQALFERIMLDSPVDHVIMTSRRSDPQSARDVAEPDPLCYLFQCYSRLSQQQTPVTPDLKDVCQSAIIRNAKLGFQHPELFPSLNIPGQFTSIFTNSPEIATEFFHKVAEAIDGEKEEGTVLECFRPVLDSLKGSVSDDLSLSRSSHVFQCLNILLFFAQNSLLAEALIRYNELPAGSPGRGYEMTLLGAILSISCVPKLEAGPYEFFDQPSRYSKQEHDITESNIHQPLEGLSERMHQVFYSLLKHKGGESRQRTLTWLGQCLHANRDRAKLWSNQNPLLFNMLCSDGFALNLCTVLLRLCQPFAQPESVKMLKVHPTYCVATLGDPNQRRDRGVHLTDLSHTPLIPGSDQQVAPAVETSYNFMTDIYYMCHYSFSLSFCVMHEKLLKLNQQLHRMQGIIQDVSHMPGPEAERIKDQMEKGMTRLLCVKAALTQSQMLELCFDFVIASARWLIQVATSSDFSRFQPVTFPLSKTVPAALTCVPEFIAENIIDFLLFVRRFKDNLLHFAGEKLEHMMSFVLVFMGSPNRMNNPHMRAKLAEALEFLKPPENASSPSAIAVSEREALFRRHPLAAHVGETLLHVFVSIEMTGQGVEFEQKFNYRRPMYGVLQYVWSMKLHRDALKRLATDAEVHIEATDPPLFLRFINLLMNDAIFLLDEALSYMTQIKEKQEEQERGDWERLSPAQRGEMENEFHHLSMLARFHNIMGSETIQCLEMLTKEIKTIFCHPMIVDRMAAMLNYFLLHLVGPKKKNLKVKDFNEFEFKPQQLVCNISSIYVNLGDTDAFCVAVSRDGRSYSQSLFELAEVVLNKIYAPVEKIEHFKRVAAHIQTLSVQQQSEDDLMADAPEEFLDAIMGTLMRDPVTLPSSGQTVDRSTIARHILSDQNDPFNRQPLSMDMVVPATDLRQRMEKWLQEKKQQH</sequence>
<evidence type="ECO:0000256" key="8">
    <source>
        <dbReference type="ARBA" id="ARBA00022786"/>
    </source>
</evidence>
<dbReference type="GO" id="GO:0036503">
    <property type="term" value="P:ERAD pathway"/>
    <property type="evidence" value="ECO:0007669"/>
    <property type="project" value="InterPro"/>
</dbReference>
<reference evidence="14" key="1">
    <citation type="journal article" date="2023" name="Mol. Biol. Evol.">
        <title>Third-Generation Sequencing Reveals the Adaptive Role of the Epigenome in Three Deep-Sea Polychaetes.</title>
        <authorList>
            <person name="Perez M."/>
            <person name="Aroh O."/>
            <person name="Sun Y."/>
            <person name="Lan Y."/>
            <person name="Juniper S.K."/>
            <person name="Young C.R."/>
            <person name="Angers B."/>
            <person name="Qian P.Y."/>
        </authorList>
    </citation>
    <scope>NUCLEOTIDE SEQUENCE</scope>
    <source>
        <strain evidence="14">R07B-5</strain>
    </source>
</reference>
<dbReference type="PROSITE" id="PS51698">
    <property type="entry name" value="U_BOX"/>
    <property type="match status" value="1"/>
</dbReference>
<keyword evidence="8" id="KW-0833">Ubl conjugation pathway</keyword>
<comment type="caution">
    <text evidence="14">The sequence shown here is derived from an EMBL/GenBank/DDBJ whole genome shotgun (WGS) entry which is preliminary data.</text>
</comment>
<evidence type="ECO:0000259" key="13">
    <source>
        <dbReference type="PROSITE" id="PS51698"/>
    </source>
</evidence>
<dbReference type="InterPro" id="IPR003613">
    <property type="entry name" value="Ubox_domain"/>
</dbReference>
<organism evidence="14 15">
    <name type="scientific">Ridgeia piscesae</name>
    <name type="common">Tubeworm</name>
    <dbReference type="NCBI Taxonomy" id="27915"/>
    <lineage>
        <taxon>Eukaryota</taxon>
        <taxon>Metazoa</taxon>
        <taxon>Spiralia</taxon>
        <taxon>Lophotrochozoa</taxon>
        <taxon>Annelida</taxon>
        <taxon>Polychaeta</taxon>
        <taxon>Sedentaria</taxon>
        <taxon>Canalipalpata</taxon>
        <taxon>Sabellida</taxon>
        <taxon>Siboglinidae</taxon>
        <taxon>Ridgeia</taxon>
    </lineage>
</organism>
<evidence type="ECO:0000256" key="5">
    <source>
        <dbReference type="ARBA" id="ARBA00012483"/>
    </source>
</evidence>
<name>A0AAD9L1P8_RIDPI</name>
<dbReference type="CDD" id="cd16658">
    <property type="entry name" value="RING-Ubox_UBE4B"/>
    <property type="match status" value="1"/>
</dbReference>
<evidence type="ECO:0000256" key="6">
    <source>
        <dbReference type="ARBA" id="ARBA00022490"/>
    </source>
</evidence>
<dbReference type="InterPro" id="IPR045132">
    <property type="entry name" value="UBE4"/>
</dbReference>
<keyword evidence="6" id="KW-0963">Cytoplasm</keyword>
<dbReference type="GO" id="GO:0005737">
    <property type="term" value="C:cytoplasm"/>
    <property type="evidence" value="ECO:0007669"/>
    <property type="project" value="UniProtKB-SubCell"/>
</dbReference>
<dbReference type="FunFam" id="3.30.40.10:FF:000055">
    <property type="entry name" value="Ubiquitin conjugation factor e4 a"/>
    <property type="match status" value="1"/>
</dbReference>
<comment type="subcellular location">
    <subcellularLocation>
        <location evidence="2">Cytoplasm</location>
    </subcellularLocation>
</comment>
<comment type="pathway">
    <text evidence="3">Protein modification; protein ubiquitination.</text>
</comment>
<dbReference type="GO" id="GO:0034450">
    <property type="term" value="F:ubiquitin-ubiquitin ligase activity"/>
    <property type="evidence" value="ECO:0007669"/>
    <property type="project" value="InterPro"/>
</dbReference>
<keyword evidence="15" id="KW-1185">Reference proteome</keyword>
<keyword evidence="7" id="KW-0808">Transferase</keyword>
<keyword evidence="9" id="KW-0007">Acetylation</keyword>
<dbReference type="EMBL" id="JAODUO010000410">
    <property type="protein sequence ID" value="KAK2181127.1"/>
    <property type="molecule type" value="Genomic_DNA"/>
</dbReference>
<dbReference type="AlphaFoldDB" id="A0AAD9L1P8"/>
<evidence type="ECO:0000313" key="15">
    <source>
        <dbReference type="Proteomes" id="UP001209878"/>
    </source>
</evidence>
<gene>
    <name evidence="14" type="ORF">NP493_410g05000</name>
</gene>
<feature type="region of interest" description="Disordered" evidence="12">
    <location>
        <begin position="1"/>
        <end position="36"/>
    </location>
</feature>
<evidence type="ECO:0000256" key="11">
    <source>
        <dbReference type="ARBA" id="ARBA00040077"/>
    </source>
</evidence>
<dbReference type="GO" id="GO:0000151">
    <property type="term" value="C:ubiquitin ligase complex"/>
    <property type="evidence" value="ECO:0007669"/>
    <property type="project" value="InterPro"/>
</dbReference>
<comment type="similarity">
    <text evidence="4">Belongs to the ubiquitin conjugation factor E4 family.</text>
</comment>
<evidence type="ECO:0000256" key="9">
    <source>
        <dbReference type="ARBA" id="ARBA00022990"/>
    </source>
</evidence>
<dbReference type="InterPro" id="IPR019474">
    <property type="entry name" value="Ub_conjug_fac_E4_core"/>
</dbReference>
<evidence type="ECO:0000256" key="1">
    <source>
        <dbReference type="ARBA" id="ARBA00000900"/>
    </source>
</evidence>
<dbReference type="SMART" id="SM00504">
    <property type="entry name" value="Ubox"/>
    <property type="match status" value="1"/>
</dbReference>
<dbReference type="Proteomes" id="UP001209878">
    <property type="component" value="Unassembled WGS sequence"/>
</dbReference>
<accession>A0AAD9L1P8</accession>
<dbReference type="SUPFAM" id="SSF57850">
    <property type="entry name" value="RING/U-box"/>
    <property type="match status" value="1"/>
</dbReference>
<dbReference type="Pfam" id="PF04564">
    <property type="entry name" value="U-box"/>
    <property type="match status" value="1"/>
</dbReference>
<evidence type="ECO:0000256" key="2">
    <source>
        <dbReference type="ARBA" id="ARBA00004496"/>
    </source>
</evidence>
<dbReference type="GO" id="GO:0000209">
    <property type="term" value="P:protein polyubiquitination"/>
    <property type="evidence" value="ECO:0007669"/>
    <property type="project" value="TreeGrafter"/>
</dbReference>
<proteinExistence type="inferred from homology"/>
<dbReference type="GO" id="GO:0005634">
    <property type="term" value="C:nucleus"/>
    <property type="evidence" value="ECO:0007669"/>
    <property type="project" value="TreeGrafter"/>
</dbReference>
<feature type="compositionally biased region" description="Polar residues" evidence="12">
    <location>
        <begin position="1"/>
        <end position="20"/>
    </location>
</feature>
<dbReference type="InterPro" id="IPR013083">
    <property type="entry name" value="Znf_RING/FYVE/PHD"/>
</dbReference>
<dbReference type="EC" id="2.3.2.27" evidence="5"/>
<evidence type="ECO:0000256" key="4">
    <source>
        <dbReference type="ARBA" id="ARBA00007434"/>
    </source>
</evidence>
<feature type="domain" description="U-box" evidence="13">
    <location>
        <begin position="938"/>
        <end position="1012"/>
    </location>
</feature>